<evidence type="ECO:0000313" key="14">
    <source>
        <dbReference type="EMBL" id="OKL50426.1"/>
    </source>
</evidence>
<feature type="region of interest" description="Disordered" evidence="10">
    <location>
        <begin position="1"/>
        <end position="27"/>
    </location>
</feature>
<evidence type="ECO:0000259" key="13">
    <source>
        <dbReference type="PROSITE" id="PS50929"/>
    </source>
</evidence>
<keyword evidence="7 11" id="KW-1133">Transmembrane helix</keyword>
<dbReference type="AlphaFoldDB" id="A0A1Q5PS90"/>
<dbReference type="Pfam" id="PF00005">
    <property type="entry name" value="ABC_tran"/>
    <property type="match status" value="1"/>
</dbReference>
<sequence length="611" mass="65826">MAIPNEPVAGAPAAEAPKINTSVPTAEDKDKRKAANAALKELMKPVKIQLMIGRILGGLSGILAVAPYIALVWLGDIVFAAHKAGQLPDYDAVMDTVMFLIGAFFLQIMVYVVGLTVTHFADSTLTAHIRQLLVEKLSHAPLAWFSSTTSGRVRKAIQDDTATLHVLVAHAPVDNAAAIITPLALLIYAASIDWRLALLTVATIPLYIGFQAVQTKDMGAKTTIMDEHLANVSSTAVEFADGVVIVKAFGRTGEAHNRYQTAYKNFIRFYLDWVGPLLKVSATSASFIAVPLLLLINLSVGGLMVSHGIVTIPQVIVTSLISLVIPSSIDKILMITWSYQRAGNAAYRILETFDTPVLSDAGNIDQTLETYDVEYRDVTFKYDETAATPTLDKINLRLPQGTVTALVGPSGSGKSTLATMLARFQDPDTGTITIGGVPITQMRTQMLYRNVSFVLQDPQLVRTSIRDNVKLARPEATDQQIWDALTDAQIADDIRALDKGLDTIYGTDVQLSGGQAQRLAIARALLADTPVLILDEATASTDPDSEAEIQRALSRLAVGRTVLVIAHRPNAIIGCDQVAIIEDGKLAALGTPEQVANHPHMQKLFAPQEAK</sequence>
<organism evidence="14 15">
    <name type="scientific">Boudabousia marimammalium</name>
    <dbReference type="NCBI Taxonomy" id="156892"/>
    <lineage>
        <taxon>Bacteria</taxon>
        <taxon>Bacillati</taxon>
        <taxon>Actinomycetota</taxon>
        <taxon>Actinomycetes</taxon>
        <taxon>Actinomycetales</taxon>
        <taxon>Actinomycetaceae</taxon>
        <taxon>Boudabousia</taxon>
    </lineage>
</organism>
<evidence type="ECO:0000313" key="15">
    <source>
        <dbReference type="Proteomes" id="UP000186465"/>
    </source>
</evidence>
<evidence type="ECO:0000256" key="4">
    <source>
        <dbReference type="ARBA" id="ARBA00022692"/>
    </source>
</evidence>
<evidence type="ECO:0000259" key="12">
    <source>
        <dbReference type="PROSITE" id="PS50893"/>
    </source>
</evidence>
<evidence type="ECO:0000256" key="9">
    <source>
        <dbReference type="ARBA" id="ARBA00061644"/>
    </source>
</evidence>
<evidence type="ECO:0000256" key="2">
    <source>
        <dbReference type="ARBA" id="ARBA00022448"/>
    </source>
</evidence>
<dbReference type="GO" id="GO:0005886">
    <property type="term" value="C:plasma membrane"/>
    <property type="evidence" value="ECO:0007669"/>
    <property type="project" value="UniProtKB-SubCell"/>
</dbReference>
<feature type="domain" description="ABC transmembrane type-1" evidence="13">
    <location>
        <begin position="55"/>
        <end position="341"/>
    </location>
</feature>
<evidence type="ECO:0000256" key="8">
    <source>
        <dbReference type="ARBA" id="ARBA00023136"/>
    </source>
</evidence>
<evidence type="ECO:0000256" key="1">
    <source>
        <dbReference type="ARBA" id="ARBA00004651"/>
    </source>
</evidence>
<evidence type="ECO:0000256" key="5">
    <source>
        <dbReference type="ARBA" id="ARBA00022741"/>
    </source>
</evidence>
<dbReference type="SMART" id="SM00382">
    <property type="entry name" value="AAA"/>
    <property type="match status" value="1"/>
</dbReference>
<keyword evidence="4 11" id="KW-0812">Transmembrane</keyword>
<dbReference type="InterPro" id="IPR003439">
    <property type="entry name" value="ABC_transporter-like_ATP-bd"/>
</dbReference>
<dbReference type="Gene3D" id="1.20.1560.10">
    <property type="entry name" value="ABC transporter type 1, transmembrane domain"/>
    <property type="match status" value="1"/>
</dbReference>
<dbReference type="PROSITE" id="PS00211">
    <property type="entry name" value="ABC_TRANSPORTER_1"/>
    <property type="match status" value="1"/>
</dbReference>
<dbReference type="InterPro" id="IPR036640">
    <property type="entry name" value="ABC1_TM_sf"/>
</dbReference>
<dbReference type="FunFam" id="3.40.50.300:FF:000299">
    <property type="entry name" value="ABC transporter ATP-binding protein/permease"/>
    <property type="match status" value="1"/>
</dbReference>
<dbReference type="InterPro" id="IPR003593">
    <property type="entry name" value="AAA+_ATPase"/>
</dbReference>
<dbReference type="InterPro" id="IPR039421">
    <property type="entry name" value="Type_1_exporter"/>
</dbReference>
<accession>A0A1Q5PS90</accession>
<evidence type="ECO:0000256" key="6">
    <source>
        <dbReference type="ARBA" id="ARBA00022840"/>
    </source>
</evidence>
<keyword evidence="5" id="KW-0547">Nucleotide-binding</keyword>
<dbReference type="PROSITE" id="PS50893">
    <property type="entry name" value="ABC_TRANSPORTER_2"/>
    <property type="match status" value="1"/>
</dbReference>
<evidence type="ECO:0000256" key="11">
    <source>
        <dbReference type="SAM" id="Phobius"/>
    </source>
</evidence>
<dbReference type="PANTHER" id="PTHR43394">
    <property type="entry name" value="ATP-DEPENDENT PERMEASE MDL1, MITOCHONDRIAL"/>
    <property type="match status" value="1"/>
</dbReference>
<keyword evidence="2" id="KW-0813">Transport</keyword>
<keyword evidence="3" id="KW-1003">Cell membrane</keyword>
<evidence type="ECO:0000256" key="7">
    <source>
        <dbReference type="ARBA" id="ARBA00022989"/>
    </source>
</evidence>
<evidence type="ECO:0000256" key="3">
    <source>
        <dbReference type="ARBA" id="ARBA00022475"/>
    </source>
</evidence>
<dbReference type="InterPro" id="IPR027417">
    <property type="entry name" value="P-loop_NTPase"/>
</dbReference>
<name>A0A1Q5PS90_9ACTO</name>
<feature type="transmembrane region" description="Helical" evidence="11">
    <location>
        <begin position="52"/>
        <end position="74"/>
    </location>
</feature>
<protein>
    <recommendedName>
        <fullName evidence="16">Iron ABC transporter ATP-binding protein</fullName>
    </recommendedName>
</protein>
<dbReference type="Proteomes" id="UP000186465">
    <property type="component" value="Unassembled WGS sequence"/>
</dbReference>
<dbReference type="PROSITE" id="PS50929">
    <property type="entry name" value="ABC_TM1F"/>
    <property type="match status" value="1"/>
</dbReference>
<dbReference type="SUPFAM" id="SSF52540">
    <property type="entry name" value="P-loop containing nucleoside triphosphate hydrolases"/>
    <property type="match status" value="1"/>
</dbReference>
<proteinExistence type="inferred from homology"/>
<dbReference type="STRING" id="156892.BM477_00145"/>
<dbReference type="Gene3D" id="3.40.50.300">
    <property type="entry name" value="P-loop containing nucleotide triphosphate hydrolases"/>
    <property type="match status" value="1"/>
</dbReference>
<comment type="subcellular location">
    <subcellularLocation>
        <location evidence="1">Cell membrane</location>
        <topology evidence="1">Multi-pass membrane protein</topology>
    </subcellularLocation>
</comment>
<keyword evidence="8 11" id="KW-0472">Membrane</keyword>
<dbReference type="GO" id="GO:0016887">
    <property type="term" value="F:ATP hydrolysis activity"/>
    <property type="evidence" value="ECO:0007669"/>
    <property type="project" value="InterPro"/>
</dbReference>
<evidence type="ECO:0008006" key="16">
    <source>
        <dbReference type="Google" id="ProtNLM"/>
    </source>
</evidence>
<comment type="similarity">
    <text evidence="9">Belongs to the ABC transporter superfamily. Lipid exporter (TC 3.A.1.106) family.</text>
</comment>
<feature type="transmembrane region" description="Helical" evidence="11">
    <location>
        <begin position="97"/>
        <end position="121"/>
    </location>
</feature>
<dbReference type="CDD" id="cd07346">
    <property type="entry name" value="ABC_6TM_exporters"/>
    <property type="match status" value="1"/>
</dbReference>
<dbReference type="RefSeq" id="WP_075360667.1">
    <property type="nucleotide sequence ID" value="NZ_MPDM01000001.1"/>
</dbReference>
<dbReference type="PANTHER" id="PTHR43394:SF1">
    <property type="entry name" value="ATP-BINDING CASSETTE SUB-FAMILY B MEMBER 10, MITOCHONDRIAL"/>
    <property type="match status" value="1"/>
</dbReference>
<evidence type="ECO:0000256" key="10">
    <source>
        <dbReference type="SAM" id="MobiDB-lite"/>
    </source>
</evidence>
<dbReference type="OrthoDB" id="9806127at2"/>
<reference evidence="15" key="1">
    <citation type="submission" date="2016-11" db="EMBL/GenBank/DDBJ databases">
        <title>Actinomyces gypaetusis sp. nov. isolated from Gypaetus barbatus in Qinghai Tibet Plateau China.</title>
        <authorList>
            <person name="Meng X."/>
        </authorList>
    </citation>
    <scope>NUCLEOTIDE SEQUENCE [LARGE SCALE GENOMIC DNA]</scope>
    <source>
        <strain evidence="15">DSM 15383</strain>
    </source>
</reference>
<keyword evidence="15" id="KW-1185">Reference proteome</keyword>
<dbReference type="GO" id="GO:0015421">
    <property type="term" value="F:ABC-type oligopeptide transporter activity"/>
    <property type="evidence" value="ECO:0007669"/>
    <property type="project" value="TreeGrafter"/>
</dbReference>
<comment type="caution">
    <text evidence="14">The sequence shown here is derived from an EMBL/GenBank/DDBJ whole genome shotgun (WGS) entry which is preliminary data.</text>
</comment>
<dbReference type="InterPro" id="IPR011527">
    <property type="entry name" value="ABC1_TM_dom"/>
</dbReference>
<feature type="transmembrane region" description="Helical" evidence="11">
    <location>
        <begin position="304"/>
        <end position="325"/>
    </location>
</feature>
<dbReference type="Pfam" id="PF00664">
    <property type="entry name" value="ABC_membrane"/>
    <property type="match status" value="1"/>
</dbReference>
<feature type="domain" description="ABC transporter" evidence="12">
    <location>
        <begin position="373"/>
        <end position="608"/>
    </location>
</feature>
<dbReference type="EMBL" id="MPDM01000001">
    <property type="protein sequence ID" value="OKL50426.1"/>
    <property type="molecule type" value="Genomic_DNA"/>
</dbReference>
<keyword evidence="6" id="KW-0067">ATP-binding</keyword>
<dbReference type="SUPFAM" id="SSF90123">
    <property type="entry name" value="ABC transporter transmembrane region"/>
    <property type="match status" value="1"/>
</dbReference>
<dbReference type="GO" id="GO:0005524">
    <property type="term" value="F:ATP binding"/>
    <property type="evidence" value="ECO:0007669"/>
    <property type="project" value="UniProtKB-KW"/>
</dbReference>
<feature type="transmembrane region" description="Helical" evidence="11">
    <location>
        <begin position="277"/>
        <end position="298"/>
    </location>
</feature>
<feature type="compositionally biased region" description="Low complexity" evidence="10">
    <location>
        <begin position="1"/>
        <end position="17"/>
    </location>
</feature>
<dbReference type="InterPro" id="IPR017871">
    <property type="entry name" value="ABC_transporter-like_CS"/>
</dbReference>
<gene>
    <name evidence="14" type="ORF">BM477_00145</name>
</gene>